<dbReference type="HOGENOM" id="CLU_067900_1_0_1"/>
<reference evidence="1" key="1">
    <citation type="submission" date="2009-02" db="EMBL/GenBank/DDBJ databases">
        <title>The Genome Sequence of Ajellomyces capsulatus strain G186AR.</title>
        <authorList>
            <consortium name="The Broad Institute Genome Sequencing Platform"/>
            <person name="Champion M."/>
            <person name="Cuomo C."/>
            <person name="Ma L.-J."/>
            <person name="Henn M.R."/>
            <person name="Sil A."/>
            <person name="Goldman B."/>
            <person name="Young S.K."/>
            <person name="Kodira C.D."/>
            <person name="Zeng Q."/>
            <person name="Koehrsen M."/>
            <person name="Alvarado L."/>
            <person name="Berlin A."/>
            <person name="Borenstein D."/>
            <person name="Chen Z."/>
            <person name="Engels R."/>
            <person name="Freedman E."/>
            <person name="Gellesch M."/>
            <person name="Goldberg J."/>
            <person name="Griggs A."/>
            <person name="Gujja S."/>
            <person name="Heiman D."/>
            <person name="Hepburn T."/>
            <person name="Howarth C."/>
            <person name="Jen D."/>
            <person name="Larson L."/>
            <person name="Lewis B."/>
            <person name="Mehta T."/>
            <person name="Park D."/>
            <person name="Pearson M."/>
            <person name="Roberts A."/>
            <person name="Saif S."/>
            <person name="Shea T."/>
            <person name="Shenoy N."/>
            <person name="Sisk P."/>
            <person name="Stolte C."/>
            <person name="Sykes S."/>
            <person name="Walk T."/>
            <person name="White J."/>
            <person name="Yandava C."/>
            <person name="Klein B."/>
            <person name="McEwen J.G."/>
            <person name="Puccia R."/>
            <person name="Goldman G.H."/>
            <person name="Felipe M.S."/>
            <person name="Nino-Vega G."/>
            <person name="San-Blas G."/>
            <person name="Taylor J."/>
            <person name="Mendoza L."/>
            <person name="Galagan J."/>
            <person name="Nusbaum C."/>
            <person name="Birren B."/>
        </authorList>
    </citation>
    <scope>NUCLEOTIDE SEQUENCE</scope>
    <source>
        <strain evidence="1">G186AR</strain>
    </source>
</reference>
<accession>C0NLQ7</accession>
<organism evidence="1 2">
    <name type="scientific">Ajellomyces capsulatus (strain G186AR / H82 / ATCC MYA-2454 / RMSCC 2432)</name>
    <name type="common">Darling's disease fungus</name>
    <name type="synonym">Histoplasma capsulatum</name>
    <dbReference type="NCBI Taxonomy" id="447093"/>
    <lineage>
        <taxon>Eukaryota</taxon>
        <taxon>Fungi</taxon>
        <taxon>Dikarya</taxon>
        <taxon>Ascomycota</taxon>
        <taxon>Pezizomycotina</taxon>
        <taxon>Eurotiomycetes</taxon>
        <taxon>Eurotiomycetidae</taxon>
        <taxon>Onygenales</taxon>
        <taxon>Ajellomycetaceae</taxon>
        <taxon>Histoplasma</taxon>
    </lineage>
</organism>
<dbReference type="GeneID" id="69037453"/>
<proteinExistence type="predicted"/>
<gene>
    <name evidence="1" type="ORF">HCBG_04437</name>
</gene>
<protein>
    <submittedName>
        <fullName evidence="1">Uncharacterized protein</fullName>
    </submittedName>
</protein>
<dbReference type="AlphaFoldDB" id="C0NLQ7"/>
<evidence type="ECO:0000313" key="2">
    <source>
        <dbReference type="Proteomes" id="UP000001631"/>
    </source>
</evidence>
<dbReference type="RefSeq" id="XP_045288039.1">
    <property type="nucleotide sequence ID" value="XM_045431486.1"/>
</dbReference>
<dbReference type="EMBL" id="GG663367">
    <property type="protein sequence ID" value="EEH07558.1"/>
    <property type="molecule type" value="Genomic_DNA"/>
</dbReference>
<dbReference type="VEuPathDB" id="FungiDB:I7I50_05889"/>
<evidence type="ECO:0000313" key="1">
    <source>
        <dbReference type="EMBL" id="EEH07558.1"/>
    </source>
</evidence>
<name>C0NLQ7_AJECG</name>
<dbReference type="Proteomes" id="UP000001631">
    <property type="component" value="Unassembled WGS sequence"/>
</dbReference>
<keyword evidence="2" id="KW-1185">Reference proteome</keyword>
<dbReference type="InParanoid" id="C0NLQ7"/>
<sequence length="310" mass="35192">MAERNSFDRAEKVGWLMASLLNLYLTYYSRDSFPFEWLQKTEDLEVCCKETSSEKVAFPISPELLKAINKCERVTAPGKGQQGLPGNWGFAGFMKTAAHQVVDEIPFKATDFSGPLFDELGVGIIIDSYIRIKGVQIFQLRHNHWSCIVRDHSRAFDATQQGNSRDYLLRSELLAVTSIFFRQMNEMVWLPEEDRYMAKPIYKEGLLTACSSLHFLPIICIHGSVPMLTMPVKATVVTFIYGKVRIVQATCNPSETYPTLSLTLRAICSLGKDNYNKKVAFNVLKWIFCPSEPAKELAMRGKSRSSYRQA</sequence>